<dbReference type="PROSITE" id="PS50173">
    <property type="entry name" value="UMUC"/>
    <property type="match status" value="1"/>
</dbReference>
<dbReference type="AlphaFoldDB" id="A0A0H2R7H4"/>
<dbReference type="InterPro" id="IPR043502">
    <property type="entry name" value="DNA/RNA_pol_sf"/>
</dbReference>
<evidence type="ECO:0000256" key="9">
    <source>
        <dbReference type="ARBA" id="ARBA00022842"/>
    </source>
</evidence>
<dbReference type="Gene3D" id="6.10.250.1630">
    <property type="match status" value="1"/>
</dbReference>
<dbReference type="PANTHER" id="PTHR45990">
    <property type="entry name" value="DNA REPAIR PROTEIN REV1"/>
    <property type="match status" value="1"/>
</dbReference>
<dbReference type="InterPro" id="IPR053848">
    <property type="entry name" value="IMS_HHH_1"/>
</dbReference>
<dbReference type="GO" id="GO:0070987">
    <property type="term" value="P:error-free translesion synthesis"/>
    <property type="evidence" value="ECO:0007669"/>
    <property type="project" value="TreeGrafter"/>
</dbReference>
<keyword evidence="16" id="KW-1185">Reference proteome</keyword>
<evidence type="ECO:0000256" key="7">
    <source>
        <dbReference type="ARBA" id="ARBA00022723"/>
    </source>
</evidence>
<keyword evidence="5" id="KW-0808">Transferase</keyword>
<proteinExistence type="inferred from homology"/>
<dbReference type="SUPFAM" id="SSF56672">
    <property type="entry name" value="DNA/RNA polymerases"/>
    <property type="match status" value="1"/>
</dbReference>
<dbReference type="Gene3D" id="3.30.1490.100">
    <property type="entry name" value="DNA polymerase, Y-family, little finger domain"/>
    <property type="match status" value="1"/>
</dbReference>
<dbReference type="GO" id="GO:0017125">
    <property type="term" value="F:deoxycytidyl transferase activity"/>
    <property type="evidence" value="ECO:0007669"/>
    <property type="project" value="TreeGrafter"/>
</dbReference>
<feature type="region of interest" description="Disordered" evidence="13">
    <location>
        <begin position="549"/>
        <end position="607"/>
    </location>
</feature>
<dbReference type="GO" id="GO:0006281">
    <property type="term" value="P:DNA repair"/>
    <property type="evidence" value="ECO:0007669"/>
    <property type="project" value="UniProtKB-KW"/>
</dbReference>
<dbReference type="GO" id="GO:0003684">
    <property type="term" value="F:damaged DNA binding"/>
    <property type="evidence" value="ECO:0007669"/>
    <property type="project" value="InterPro"/>
</dbReference>
<dbReference type="InterPro" id="IPR001126">
    <property type="entry name" value="UmuC"/>
</dbReference>
<evidence type="ECO:0000256" key="12">
    <source>
        <dbReference type="ARBA" id="ARBA00023242"/>
    </source>
</evidence>
<protein>
    <recommendedName>
        <fullName evidence="3">DNA repair protein REV1</fullName>
    </recommendedName>
</protein>
<dbReference type="InterPro" id="IPR017961">
    <property type="entry name" value="DNA_pol_Y-fam_little_finger"/>
</dbReference>
<feature type="region of interest" description="Disordered" evidence="13">
    <location>
        <begin position="743"/>
        <end position="771"/>
    </location>
</feature>
<feature type="domain" description="UmuC" evidence="14">
    <location>
        <begin position="173"/>
        <end position="369"/>
    </location>
</feature>
<sequence length="811" mass="88411">MKHSRTDETDEQIAPGDALDGERVSKLRKDIIEDPLFVTDPATKEDATRVPGYASSKSNEAAARMMQSAEFRASHTSAAGNNFIDGFYKNSRLHHLSTWKNELKLLVAEAQERAERLKNISDGFVSPDGEESVSVHKPVSSDGGGVSMRGAVLPKSPSKGKVRLQDEKLETVIMHVDFDCFFVSVGLIDRPQLREQPVVVCHSQGAQGGANSTSEISSANYVARKFGIKAGMSLQQARKLCPSVVTIPYEFEKYKQMSLKLYTILMIHSDDLQAVSVDEALIDVSSGVRQISSEAEDRYHDPAKAFAEMLRKKVRESTGCEVSIGISHNIMLARLATGKAKPAGSFHLRHADLQKFIVHMQVDDLHGFGRATREKALERLGVSTLGELSKKPKSVLCDALGKTTGETLYNAVRGVDNRKLESDKPRKSVSAEINYGIRFEDTDQARAFMFQLSEEVARRLDSIEMRARSITLKLMIRDPNAPVEPPKFMGHGVCTVMNKQAALNASNGRATSDPLVIGQQAWLMLKACNVDPKELRGVGIQLQKLEKAGFSASSGSEKAQRKLTDFNPPKPGVDVGGADEGGAPSEKSDTAQSPSAMPNITLQPPSQEGDIQIVEAPATPTVLTENIPLILPSLSQVDPSTLEELPEDIRSEISKEYRRRRSESLTHSRSTTPARPLSLTDGSVLRVDDEEEVLFQKDTPAKRKTTNKGTPLGRIAQALGPKGSSSISPLKMNIFERAKLAASTSKSSVQHSVNSGSGGKGQPKKSSSVKVSMEELRSLGIDAQVYAALPVDLQLEQLSRARFERSFGKSN</sequence>
<accession>A0A0H2R7H4</accession>
<dbReference type="Pfam" id="PF21999">
    <property type="entry name" value="IMS_HHH_1"/>
    <property type="match status" value="1"/>
</dbReference>
<evidence type="ECO:0000256" key="5">
    <source>
        <dbReference type="ARBA" id="ARBA00022679"/>
    </source>
</evidence>
<evidence type="ECO:0000256" key="1">
    <source>
        <dbReference type="ARBA" id="ARBA00004123"/>
    </source>
</evidence>
<comment type="similarity">
    <text evidence="2">Belongs to the DNA polymerase type-Y family.</text>
</comment>
<name>A0A0H2R7H4_9AGAM</name>
<evidence type="ECO:0000313" key="15">
    <source>
        <dbReference type="EMBL" id="KLO07775.1"/>
    </source>
</evidence>
<feature type="region of interest" description="Disordered" evidence="13">
    <location>
        <begin position="1"/>
        <end position="21"/>
    </location>
</feature>
<feature type="compositionally biased region" description="Basic and acidic residues" evidence="13">
    <location>
        <begin position="647"/>
        <end position="666"/>
    </location>
</feature>
<keyword evidence="10" id="KW-0238">DNA-binding</keyword>
<dbReference type="Gene3D" id="6.10.250.1490">
    <property type="match status" value="1"/>
</dbReference>
<evidence type="ECO:0000313" key="16">
    <source>
        <dbReference type="Proteomes" id="UP000053477"/>
    </source>
</evidence>
<dbReference type="Pfam" id="PF11799">
    <property type="entry name" value="IMS_C"/>
    <property type="match status" value="1"/>
</dbReference>
<keyword evidence="12" id="KW-0539">Nucleus</keyword>
<dbReference type="GO" id="GO:0003887">
    <property type="term" value="F:DNA-directed DNA polymerase activity"/>
    <property type="evidence" value="ECO:0007669"/>
    <property type="project" value="InterPro"/>
</dbReference>
<dbReference type="EMBL" id="KQ086121">
    <property type="protein sequence ID" value="KLO07775.1"/>
    <property type="molecule type" value="Genomic_DNA"/>
</dbReference>
<keyword evidence="11" id="KW-0234">DNA repair</keyword>
<dbReference type="Gene3D" id="3.40.1170.60">
    <property type="match status" value="1"/>
</dbReference>
<feature type="region of interest" description="Disordered" evidence="13">
    <location>
        <begin position="639"/>
        <end position="679"/>
    </location>
</feature>
<evidence type="ECO:0000256" key="3">
    <source>
        <dbReference type="ARBA" id="ARBA00020399"/>
    </source>
</evidence>
<keyword evidence="4" id="KW-0237">DNA synthesis</keyword>
<reference evidence="15 16" key="1">
    <citation type="submission" date="2015-04" db="EMBL/GenBank/DDBJ databases">
        <title>Complete genome sequence of Schizopora paradoxa KUC8140, a cosmopolitan wood degrader in East Asia.</title>
        <authorList>
            <consortium name="DOE Joint Genome Institute"/>
            <person name="Min B."/>
            <person name="Park H."/>
            <person name="Jang Y."/>
            <person name="Kim J.-J."/>
            <person name="Kim K.H."/>
            <person name="Pangilinan J."/>
            <person name="Lipzen A."/>
            <person name="Riley R."/>
            <person name="Grigoriev I.V."/>
            <person name="Spatafora J.W."/>
            <person name="Choi I.-G."/>
        </authorList>
    </citation>
    <scope>NUCLEOTIDE SEQUENCE [LARGE SCALE GENOMIC DNA]</scope>
    <source>
        <strain evidence="15 16">KUC8140</strain>
    </source>
</reference>
<gene>
    <name evidence="15" type="ORF">SCHPADRAFT_1001407</name>
</gene>
<dbReference type="Gene3D" id="3.30.70.270">
    <property type="match status" value="1"/>
</dbReference>
<feature type="compositionally biased region" description="Polar residues" evidence="13">
    <location>
        <begin position="590"/>
        <end position="606"/>
    </location>
</feature>
<feature type="region of interest" description="Disordered" evidence="13">
    <location>
        <begin position="128"/>
        <end position="152"/>
    </location>
</feature>
<comment type="subcellular location">
    <subcellularLocation>
        <location evidence="1">Nucleus</location>
    </subcellularLocation>
</comment>
<keyword evidence="6" id="KW-0548">Nucleotidyltransferase</keyword>
<dbReference type="InterPro" id="IPR043128">
    <property type="entry name" value="Rev_trsase/Diguanyl_cyclase"/>
</dbReference>
<dbReference type="GO" id="GO:0005634">
    <property type="term" value="C:nucleus"/>
    <property type="evidence" value="ECO:0007669"/>
    <property type="project" value="UniProtKB-SubCell"/>
</dbReference>
<evidence type="ECO:0000256" key="2">
    <source>
        <dbReference type="ARBA" id="ARBA00010945"/>
    </source>
</evidence>
<evidence type="ECO:0000256" key="13">
    <source>
        <dbReference type="SAM" id="MobiDB-lite"/>
    </source>
</evidence>
<feature type="compositionally biased region" description="Polar residues" evidence="13">
    <location>
        <begin position="743"/>
        <end position="754"/>
    </location>
</feature>
<evidence type="ECO:0000256" key="10">
    <source>
        <dbReference type="ARBA" id="ARBA00023125"/>
    </source>
</evidence>
<dbReference type="CDD" id="cd01701">
    <property type="entry name" value="PolY_Rev1"/>
    <property type="match status" value="1"/>
</dbReference>
<dbReference type="Pfam" id="PF00817">
    <property type="entry name" value="IMS"/>
    <property type="match status" value="1"/>
</dbReference>
<dbReference type="OrthoDB" id="427711at2759"/>
<evidence type="ECO:0000256" key="8">
    <source>
        <dbReference type="ARBA" id="ARBA00022763"/>
    </source>
</evidence>
<evidence type="ECO:0000256" key="6">
    <source>
        <dbReference type="ARBA" id="ARBA00022695"/>
    </source>
</evidence>
<keyword evidence="8" id="KW-0227">DNA damage</keyword>
<feature type="region of interest" description="Disordered" evidence="13">
    <location>
        <begin position="702"/>
        <end position="724"/>
    </location>
</feature>
<organism evidence="15 16">
    <name type="scientific">Schizopora paradoxa</name>
    <dbReference type="NCBI Taxonomy" id="27342"/>
    <lineage>
        <taxon>Eukaryota</taxon>
        <taxon>Fungi</taxon>
        <taxon>Dikarya</taxon>
        <taxon>Basidiomycota</taxon>
        <taxon>Agaricomycotina</taxon>
        <taxon>Agaricomycetes</taxon>
        <taxon>Hymenochaetales</taxon>
        <taxon>Schizoporaceae</taxon>
        <taxon>Schizopora</taxon>
    </lineage>
</organism>
<dbReference type="Proteomes" id="UP000053477">
    <property type="component" value="Unassembled WGS sequence"/>
</dbReference>
<evidence type="ECO:0000256" key="4">
    <source>
        <dbReference type="ARBA" id="ARBA00022634"/>
    </source>
</evidence>
<dbReference type="PANTHER" id="PTHR45990:SF1">
    <property type="entry name" value="DNA REPAIR PROTEIN REV1"/>
    <property type="match status" value="1"/>
</dbReference>
<evidence type="ECO:0000256" key="11">
    <source>
        <dbReference type="ARBA" id="ARBA00023204"/>
    </source>
</evidence>
<dbReference type="STRING" id="27342.A0A0H2R7H4"/>
<dbReference type="SUPFAM" id="SSF100879">
    <property type="entry name" value="Lesion bypass DNA polymerase (Y-family), little finger domain"/>
    <property type="match status" value="1"/>
</dbReference>
<evidence type="ECO:0000259" key="14">
    <source>
        <dbReference type="PROSITE" id="PS50173"/>
    </source>
</evidence>
<dbReference type="FunFam" id="3.30.1490.100:FF:000001">
    <property type="entry name" value="DNA repair protein REV1"/>
    <property type="match status" value="1"/>
</dbReference>
<dbReference type="GO" id="GO:0042276">
    <property type="term" value="P:error-prone translesion synthesis"/>
    <property type="evidence" value="ECO:0007669"/>
    <property type="project" value="TreeGrafter"/>
</dbReference>
<keyword evidence="9" id="KW-0460">Magnesium</keyword>
<dbReference type="GO" id="GO:0046872">
    <property type="term" value="F:metal ion binding"/>
    <property type="evidence" value="ECO:0007669"/>
    <property type="project" value="UniProtKB-KW"/>
</dbReference>
<dbReference type="FunCoup" id="A0A0H2R7H4">
    <property type="interactions" value="376"/>
</dbReference>
<dbReference type="Gene3D" id="1.10.150.20">
    <property type="entry name" value="5' to 3' exonuclease, C-terminal subdomain"/>
    <property type="match status" value="1"/>
</dbReference>
<dbReference type="InterPro" id="IPR036775">
    <property type="entry name" value="DNA_pol_Y-fam_lit_finger_sf"/>
</dbReference>
<keyword evidence="7" id="KW-0479">Metal-binding</keyword>
<dbReference type="InParanoid" id="A0A0H2R7H4"/>